<feature type="transmembrane region" description="Helical" evidence="1">
    <location>
        <begin position="197"/>
        <end position="214"/>
    </location>
</feature>
<feature type="transmembrane region" description="Helical" evidence="1">
    <location>
        <begin position="234"/>
        <end position="251"/>
    </location>
</feature>
<dbReference type="AlphaFoldDB" id="A0A1E5H0Z6"/>
<keyword evidence="1" id="KW-0812">Transmembrane</keyword>
<comment type="caution">
    <text evidence="2">The sequence shown here is derived from an EMBL/GenBank/DDBJ whole genome shotgun (WGS) entry which is preliminary data.</text>
</comment>
<sequence>MKRNKFEYFVLVTTILEIAFTFVLLIFFCRFVDKELKQANIHLIFEKLWFVGKLALSIGNVYLAEKFSKELIKNKDEITIVYHEVKQRFIINSWRPFTANIKTISFWLIQMFNVVVIDRFIIQCMLKASAWVLVLAFIKQGIFQSKAISETMESFFPVLLKEVEMFITLMIMVYLILACIERVSLAQHGEWKHTKRFGYCFFSYLAMFYYQAFNPKTYDLVTATSIPNSLYEEFFVKLISIFFLSLSIYLYKRIFREAVYELKPLSGQRLTQEQLNSLLVISEKWQSLLQLYSLEETHYGNVRFQKQIIKDMTTEPETEKDQTVTLSLRYSPFKVTFHMFSQTVSGVLRAAANAPDTLVRTEDK</sequence>
<dbReference type="RefSeq" id="WP_069662548.1">
    <property type="nucleotide sequence ID" value="NZ_JBHUJJ010000002.1"/>
</dbReference>
<dbReference type="EMBL" id="MIJY01000005">
    <property type="protein sequence ID" value="OEG18699.1"/>
    <property type="molecule type" value="Genomic_DNA"/>
</dbReference>
<dbReference type="Proteomes" id="UP000095094">
    <property type="component" value="Unassembled WGS sequence"/>
</dbReference>
<keyword evidence="1" id="KW-0472">Membrane</keyword>
<feature type="transmembrane region" description="Helical" evidence="1">
    <location>
        <begin position="165"/>
        <end position="185"/>
    </location>
</feature>
<gene>
    <name evidence="2" type="ORF">BCR25_15990</name>
</gene>
<feature type="transmembrane region" description="Helical" evidence="1">
    <location>
        <begin position="6"/>
        <end position="32"/>
    </location>
</feature>
<name>A0A1E5H0Z6_9ENTE</name>
<evidence type="ECO:0000313" key="2">
    <source>
        <dbReference type="EMBL" id="OEG18699.1"/>
    </source>
</evidence>
<evidence type="ECO:0000256" key="1">
    <source>
        <dbReference type="SAM" id="Phobius"/>
    </source>
</evidence>
<protein>
    <submittedName>
        <fullName evidence="2">Uncharacterized protein</fullName>
    </submittedName>
</protein>
<keyword evidence="1" id="KW-1133">Transmembrane helix</keyword>
<evidence type="ECO:0000313" key="3">
    <source>
        <dbReference type="Proteomes" id="UP000095094"/>
    </source>
</evidence>
<organism evidence="2 3">
    <name type="scientific">Enterococcus termitis</name>
    <dbReference type="NCBI Taxonomy" id="332950"/>
    <lineage>
        <taxon>Bacteria</taxon>
        <taxon>Bacillati</taxon>
        <taxon>Bacillota</taxon>
        <taxon>Bacilli</taxon>
        <taxon>Lactobacillales</taxon>
        <taxon>Enterococcaceae</taxon>
        <taxon>Enterococcus</taxon>
    </lineage>
</organism>
<feature type="transmembrane region" description="Helical" evidence="1">
    <location>
        <begin position="128"/>
        <end position="145"/>
    </location>
</feature>
<reference evidence="3" key="1">
    <citation type="submission" date="2016-09" db="EMBL/GenBank/DDBJ databases">
        <authorList>
            <person name="Gulvik C.A."/>
        </authorList>
    </citation>
    <scope>NUCLEOTIDE SEQUENCE [LARGE SCALE GENOMIC DNA]</scope>
    <source>
        <strain evidence="3">LMG 8895</strain>
    </source>
</reference>
<keyword evidence="3" id="KW-1185">Reference proteome</keyword>
<accession>A0A1E5H0Z6</accession>
<proteinExistence type="predicted"/>